<evidence type="ECO:0000256" key="7">
    <source>
        <dbReference type="ARBA" id="ARBA00048924"/>
    </source>
</evidence>
<evidence type="ECO:0000256" key="2">
    <source>
        <dbReference type="ARBA" id="ARBA00010712"/>
    </source>
</evidence>
<evidence type="ECO:0000256" key="4">
    <source>
        <dbReference type="ARBA" id="ARBA00017935"/>
    </source>
</evidence>
<dbReference type="InParanoid" id="W0DX54"/>
<evidence type="ECO:0000256" key="8">
    <source>
        <dbReference type="RuleBase" id="RU365045"/>
    </source>
</evidence>
<evidence type="ECO:0000313" key="10">
    <source>
        <dbReference type="EMBL" id="AHF01456.1"/>
    </source>
</evidence>
<sequence length="162" mass="17908">MFMNITIRPTTLSDGQAITKLVKASGTLDVNSDYLYFLLAEHFSQTCAIAVDDQGQALGFVTAYRLPEQPTTLFIWQIAVAERARGHGLAKQMLKHFTKQAWFSTVNQVVCTISPNNIASNALFKSFASELGGQVRIKPFLASTHLGKSHDDEPYVMIDLPT</sequence>
<name>W0DX54_9GAMM</name>
<evidence type="ECO:0000256" key="6">
    <source>
        <dbReference type="ARBA" id="ARBA00023315"/>
    </source>
</evidence>
<dbReference type="GO" id="GO:0019491">
    <property type="term" value="P:ectoine biosynthetic process"/>
    <property type="evidence" value="ECO:0007669"/>
    <property type="project" value="UniProtKB-UniPathway"/>
</dbReference>
<evidence type="ECO:0000256" key="5">
    <source>
        <dbReference type="ARBA" id="ARBA00022679"/>
    </source>
</evidence>
<dbReference type="PROSITE" id="PS51186">
    <property type="entry name" value="GNAT"/>
    <property type="match status" value="1"/>
</dbReference>
<keyword evidence="11" id="KW-1185">Reference proteome</keyword>
<keyword evidence="5 8" id="KW-0808">Transferase</keyword>
<evidence type="ECO:0000313" key="11">
    <source>
        <dbReference type="Proteomes" id="UP000005380"/>
    </source>
</evidence>
<keyword evidence="6 8" id="KW-0012">Acyltransferase</keyword>
<evidence type="ECO:0000256" key="3">
    <source>
        <dbReference type="ARBA" id="ARBA00012355"/>
    </source>
</evidence>
<dbReference type="NCBIfam" id="TIGR02406">
    <property type="entry name" value="ectoine_EctA"/>
    <property type="match status" value="1"/>
</dbReference>
<organism evidence="10 11">
    <name type="scientific">Thiomicrospira aerophila AL3</name>
    <dbReference type="NCBI Taxonomy" id="717772"/>
    <lineage>
        <taxon>Bacteria</taxon>
        <taxon>Pseudomonadati</taxon>
        <taxon>Pseudomonadota</taxon>
        <taxon>Gammaproteobacteria</taxon>
        <taxon>Thiotrichales</taxon>
        <taxon>Piscirickettsiaceae</taxon>
        <taxon>Thiomicrospira</taxon>
    </lineage>
</organism>
<dbReference type="HOGENOM" id="CLU_111896_0_0_6"/>
<dbReference type="eggNOG" id="COG0456">
    <property type="taxonomic scope" value="Bacteria"/>
</dbReference>
<dbReference type="Gene3D" id="3.40.630.30">
    <property type="match status" value="1"/>
</dbReference>
<proteinExistence type="inferred from homology"/>
<accession>W0DX54</accession>
<evidence type="ECO:0000256" key="1">
    <source>
        <dbReference type="ARBA" id="ARBA00004978"/>
    </source>
</evidence>
<comment type="pathway">
    <text evidence="1 8">Amine and polyamine biosynthesis; ectoine biosynthesis; L-ectoine from L-aspartate 4-semialdehyde: step 2/3.</text>
</comment>
<evidence type="ECO:0000259" key="9">
    <source>
        <dbReference type="PROSITE" id="PS51186"/>
    </source>
</evidence>
<dbReference type="KEGG" id="tao:THIAE_06520"/>
<dbReference type="EC" id="2.3.1.178" evidence="3 8"/>
<reference evidence="10 11" key="1">
    <citation type="submission" date="2013-12" db="EMBL/GenBank/DDBJ databases">
        <authorList>
            <consortium name="DOE Joint Genome Institute"/>
            <person name="Kappler U."/>
            <person name="Huntemann M."/>
            <person name="Han J."/>
            <person name="Chen A."/>
            <person name="Kyrpides N."/>
            <person name="Mavromatis K."/>
            <person name="Markowitz V."/>
            <person name="Palaniappan K."/>
            <person name="Ivanova N."/>
            <person name="Schaumberg A."/>
            <person name="Pati A."/>
            <person name="Liolios K."/>
            <person name="Nordberg H.P."/>
            <person name="Cantor M.N."/>
            <person name="Hua S.X."/>
            <person name="Woyke T."/>
        </authorList>
    </citation>
    <scope>NUCLEOTIDE SEQUENCE [LARGE SCALE GENOMIC DNA]</scope>
    <source>
        <strain evidence="11">AL2</strain>
    </source>
</reference>
<comment type="catalytic activity">
    <reaction evidence="7 8">
        <text>L-2,4-diaminobutanoate + acetyl-CoA = (2S)-4-acetamido-2-aminobutanoate + CoA + H(+)</text>
        <dbReference type="Rhea" id="RHEA:16901"/>
        <dbReference type="ChEBI" id="CHEBI:15378"/>
        <dbReference type="ChEBI" id="CHEBI:57287"/>
        <dbReference type="ChEBI" id="CHEBI:57288"/>
        <dbReference type="ChEBI" id="CHEBI:58761"/>
        <dbReference type="ChEBI" id="CHEBI:58929"/>
        <dbReference type="EC" id="2.3.1.178"/>
    </reaction>
</comment>
<dbReference type="InterPro" id="IPR012772">
    <property type="entry name" value="Ectoine_EctA"/>
</dbReference>
<dbReference type="InterPro" id="IPR016181">
    <property type="entry name" value="Acyl_CoA_acyltransferase"/>
</dbReference>
<dbReference type="InterPro" id="IPR000182">
    <property type="entry name" value="GNAT_dom"/>
</dbReference>
<dbReference type="CDD" id="cd04301">
    <property type="entry name" value="NAT_SF"/>
    <property type="match status" value="1"/>
</dbReference>
<dbReference type="UniPathway" id="UPA00067">
    <property type="reaction ID" value="UER00122"/>
</dbReference>
<comment type="function">
    <text evidence="8">Catalyzes the acetylation of L-2,4-diaminobutyrate (DABA) to gamma-N-acetyl-alpha,gamma-diaminobutyric acid (ADABA) with acetyl coenzyme A.</text>
</comment>
<dbReference type="GO" id="GO:0033816">
    <property type="term" value="F:diaminobutyrate acetyltransferase activity"/>
    <property type="evidence" value="ECO:0007669"/>
    <property type="project" value="UniProtKB-EC"/>
</dbReference>
<dbReference type="Pfam" id="PF00583">
    <property type="entry name" value="Acetyltransf_1"/>
    <property type="match status" value="1"/>
</dbReference>
<comment type="similarity">
    <text evidence="2 8">Belongs to the acetyltransferase family. EctA subfamily.</text>
</comment>
<dbReference type="OrthoDB" id="2436196at2"/>
<protein>
    <recommendedName>
        <fullName evidence="4 8">L-2,4-diaminobutyric acid acetyltransferase</fullName>
        <shortName evidence="8">DABA acetyltransferase</shortName>
        <ecNumber evidence="3 8">2.3.1.178</ecNumber>
    </recommendedName>
</protein>
<dbReference type="AlphaFoldDB" id="W0DX54"/>
<dbReference type="Proteomes" id="UP000005380">
    <property type="component" value="Chromosome"/>
</dbReference>
<dbReference type="EMBL" id="CP007030">
    <property type="protein sequence ID" value="AHF01456.1"/>
    <property type="molecule type" value="Genomic_DNA"/>
</dbReference>
<feature type="domain" description="N-acetyltransferase" evidence="9">
    <location>
        <begin position="5"/>
        <end position="153"/>
    </location>
</feature>
<dbReference type="STRING" id="717772.THIAE_06520"/>
<gene>
    <name evidence="8" type="primary">ectA</name>
    <name evidence="10" type="ORF">THIAE_06520</name>
</gene>
<dbReference type="SUPFAM" id="SSF55729">
    <property type="entry name" value="Acyl-CoA N-acyltransferases (Nat)"/>
    <property type="match status" value="1"/>
</dbReference>